<feature type="transmembrane region" description="Helical" evidence="6">
    <location>
        <begin position="269"/>
        <end position="289"/>
    </location>
</feature>
<name>A0A0E1NJ66_YEREN</name>
<feature type="transmembrane region" description="Helical" evidence="6">
    <location>
        <begin position="234"/>
        <end position="253"/>
    </location>
</feature>
<accession>A0A0E1NJ66</accession>
<feature type="transmembrane region" description="Helical" evidence="6">
    <location>
        <begin position="67"/>
        <end position="86"/>
    </location>
</feature>
<evidence type="ECO:0000256" key="4">
    <source>
        <dbReference type="ARBA" id="ARBA00022989"/>
    </source>
</evidence>
<gene>
    <name evidence="8" type="ORF">ERS137941_00599</name>
</gene>
<evidence type="ECO:0000256" key="1">
    <source>
        <dbReference type="ARBA" id="ARBA00004651"/>
    </source>
</evidence>
<keyword evidence="3 6" id="KW-0812">Transmembrane</keyword>
<feature type="transmembrane region" description="Helical" evidence="6">
    <location>
        <begin position="6"/>
        <end position="22"/>
    </location>
</feature>
<organism evidence="8 9">
    <name type="scientific">Yersinia enterocolitica</name>
    <dbReference type="NCBI Taxonomy" id="630"/>
    <lineage>
        <taxon>Bacteria</taxon>
        <taxon>Pseudomonadati</taxon>
        <taxon>Pseudomonadota</taxon>
        <taxon>Gammaproteobacteria</taxon>
        <taxon>Enterobacterales</taxon>
        <taxon>Yersiniaceae</taxon>
        <taxon>Yersinia</taxon>
    </lineage>
</organism>
<evidence type="ECO:0000313" key="9">
    <source>
        <dbReference type="Proteomes" id="UP000048841"/>
    </source>
</evidence>
<dbReference type="AlphaFoldDB" id="A0A0E1NJ66"/>
<evidence type="ECO:0000259" key="7">
    <source>
        <dbReference type="Pfam" id="PF00482"/>
    </source>
</evidence>
<keyword evidence="5 6" id="KW-0472">Membrane</keyword>
<feature type="transmembrane region" description="Helical" evidence="6">
    <location>
        <begin position="92"/>
        <end position="109"/>
    </location>
</feature>
<dbReference type="EMBL" id="CGBR01000002">
    <property type="protein sequence ID" value="CFQ53722.1"/>
    <property type="molecule type" value="Genomic_DNA"/>
</dbReference>
<protein>
    <submittedName>
        <fullName evidence="8">Flp pilus assembly protein TadB</fullName>
    </submittedName>
</protein>
<dbReference type="InterPro" id="IPR018076">
    <property type="entry name" value="T2SS_GspF_dom"/>
</dbReference>
<feature type="domain" description="Type II secretion system protein GspF" evidence="7">
    <location>
        <begin position="130"/>
        <end position="250"/>
    </location>
</feature>
<keyword evidence="2" id="KW-1003">Cell membrane</keyword>
<dbReference type="PANTHER" id="PTHR35007:SF2">
    <property type="entry name" value="PILUS ASSEMBLE PROTEIN"/>
    <property type="match status" value="1"/>
</dbReference>
<evidence type="ECO:0000256" key="2">
    <source>
        <dbReference type="ARBA" id="ARBA00022475"/>
    </source>
</evidence>
<reference evidence="8 9" key="1">
    <citation type="submission" date="2015-03" db="EMBL/GenBank/DDBJ databases">
        <authorList>
            <person name="Murphy D."/>
        </authorList>
    </citation>
    <scope>NUCLEOTIDE SEQUENCE [LARGE SCALE GENOMIC DNA]</scope>
    <source>
        <strain evidence="8 9">IP26249</strain>
    </source>
</reference>
<dbReference type="RefSeq" id="WP_020282783.1">
    <property type="nucleotide sequence ID" value="NZ_CGBR01000002.1"/>
</dbReference>
<sequence length="293" mass="34277">MIYYIILLTGLILLALNNLKWLKIKKSVSTKRKEKFKNGYFLILFFKKTLNEWLSYLTDILREKNTLHILMPIVYSVSIYSVNYFLFHFNNIIALLFIMVSVICFQLRLSRKRYYRFFKQNFPESLLMINMAASSGASINQILERCGQEISGPLGVEFNLVCRRLNVGESPESVFYDSYQRFKYPEFYFLITIILLNLQQGGQLRELTSRLSEVVNKNKATEQKKAVMTAQIRMSVNIISIMPIAFSLLLYFLDPTTIESMWHHPIGKIVYYYISISEIIGMIVIRKMLGKAI</sequence>
<dbReference type="Proteomes" id="UP000048841">
    <property type="component" value="Unassembled WGS sequence"/>
</dbReference>
<evidence type="ECO:0000256" key="6">
    <source>
        <dbReference type="SAM" id="Phobius"/>
    </source>
</evidence>
<dbReference type="PANTHER" id="PTHR35007">
    <property type="entry name" value="INTEGRAL MEMBRANE PROTEIN-RELATED"/>
    <property type="match status" value="1"/>
</dbReference>
<evidence type="ECO:0000256" key="5">
    <source>
        <dbReference type="ARBA" id="ARBA00023136"/>
    </source>
</evidence>
<keyword evidence="4 6" id="KW-1133">Transmembrane helix</keyword>
<comment type="subcellular location">
    <subcellularLocation>
        <location evidence="1">Cell membrane</location>
        <topology evidence="1">Multi-pass membrane protein</topology>
    </subcellularLocation>
</comment>
<evidence type="ECO:0000256" key="3">
    <source>
        <dbReference type="ARBA" id="ARBA00022692"/>
    </source>
</evidence>
<evidence type="ECO:0000313" key="8">
    <source>
        <dbReference type="EMBL" id="CFQ53722.1"/>
    </source>
</evidence>
<dbReference type="GO" id="GO:0005886">
    <property type="term" value="C:plasma membrane"/>
    <property type="evidence" value="ECO:0007669"/>
    <property type="project" value="UniProtKB-SubCell"/>
</dbReference>
<dbReference type="Pfam" id="PF00482">
    <property type="entry name" value="T2SSF"/>
    <property type="match status" value="1"/>
</dbReference>
<dbReference type="PATRIC" id="fig|630.129.peg.605"/>
<dbReference type="KEGG" id="yet:CH48_2279"/>
<proteinExistence type="predicted"/>